<protein>
    <submittedName>
        <fullName evidence="2">Esterase A</fullName>
    </submittedName>
</protein>
<dbReference type="Proteomes" id="UP000005143">
    <property type="component" value="Unassembled WGS sequence"/>
</dbReference>
<dbReference type="InterPro" id="IPR052907">
    <property type="entry name" value="Beta-lactamase/esterase"/>
</dbReference>
<dbReference type="AlphaFoldDB" id="H0E3F2"/>
<accession>H0E3F2</accession>
<dbReference type="Pfam" id="PF00144">
    <property type="entry name" value="Beta-lactamase"/>
    <property type="match status" value="1"/>
</dbReference>
<reference evidence="2 3" key="1">
    <citation type="journal article" date="2013" name="Biodegradation">
        <title>Quantitative proteomic analysis of ibuprofen-degrading Patulibacter sp. strain I11.</title>
        <authorList>
            <person name="Almeida B."/>
            <person name="Kjeldal H."/>
            <person name="Lolas I."/>
            <person name="Knudsen A.D."/>
            <person name="Carvalho G."/>
            <person name="Nielsen K.L."/>
            <person name="Barreto Crespo M.T."/>
            <person name="Stensballe A."/>
            <person name="Nielsen J.L."/>
        </authorList>
    </citation>
    <scope>NUCLEOTIDE SEQUENCE [LARGE SCALE GENOMIC DNA]</scope>
    <source>
        <strain evidence="2 3">I11</strain>
    </source>
</reference>
<gene>
    <name evidence="2" type="ORF">PAI11_13200</name>
</gene>
<organism evidence="2 3">
    <name type="scientific">Patulibacter medicamentivorans</name>
    <dbReference type="NCBI Taxonomy" id="1097667"/>
    <lineage>
        <taxon>Bacteria</taxon>
        <taxon>Bacillati</taxon>
        <taxon>Actinomycetota</taxon>
        <taxon>Thermoleophilia</taxon>
        <taxon>Solirubrobacterales</taxon>
        <taxon>Patulibacteraceae</taxon>
        <taxon>Patulibacter</taxon>
    </lineage>
</organism>
<evidence type="ECO:0000313" key="2">
    <source>
        <dbReference type="EMBL" id="EHN11804.1"/>
    </source>
</evidence>
<dbReference type="RefSeq" id="WP_007572273.1">
    <property type="nucleotide sequence ID" value="NZ_AGUD01000067.1"/>
</dbReference>
<dbReference type="EMBL" id="AGUD01000067">
    <property type="protein sequence ID" value="EHN11804.1"/>
    <property type="molecule type" value="Genomic_DNA"/>
</dbReference>
<dbReference type="SUPFAM" id="SSF56601">
    <property type="entry name" value="beta-lactamase/transpeptidase-like"/>
    <property type="match status" value="1"/>
</dbReference>
<dbReference type="InterPro" id="IPR001466">
    <property type="entry name" value="Beta-lactam-related"/>
</dbReference>
<evidence type="ECO:0000259" key="1">
    <source>
        <dbReference type="Pfam" id="PF00144"/>
    </source>
</evidence>
<keyword evidence="3" id="KW-1185">Reference proteome</keyword>
<dbReference type="PATRIC" id="fig|1097667.3.peg.1316"/>
<proteinExistence type="predicted"/>
<dbReference type="OrthoDB" id="9809635at2"/>
<dbReference type="MEROPS" id="S12.A11"/>
<dbReference type="PANTHER" id="PTHR43319">
    <property type="entry name" value="BETA-LACTAMASE-RELATED"/>
    <property type="match status" value="1"/>
</dbReference>
<name>H0E3F2_9ACTN</name>
<comment type="caution">
    <text evidence="2">The sequence shown here is derived from an EMBL/GenBank/DDBJ whole genome shotgun (WGS) entry which is preliminary data.</text>
</comment>
<evidence type="ECO:0000313" key="3">
    <source>
        <dbReference type="Proteomes" id="UP000005143"/>
    </source>
</evidence>
<feature type="domain" description="Beta-lactamase-related" evidence="1">
    <location>
        <begin position="49"/>
        <end position="393"/>
    </location>
</feature>
<sequence>MTTKPLSDRGAGRSPASGATGAGPFAGVGGYVEPGFEAIGKLFSRTFRAAGRGGGSFVVRHRDRVLVDIWAGVADPASGQPWRRDSLGLSFSTSKGVASTVIHRLADQGLLDYDEPVATYWPEFRAGGKGAITVRQLLTHQAGLDRLRPIAPDLPALLDHVGAEQRLAARTPDHRPGRPAYHAVTYGWLLGGLARAITGRGIDELLASEVSEPLGVDGLHFGRPRAGGERVPTLVGGLGPLLGLVPAAALLPGFASPRRGLESVYAPGLAAAFTGRDAPGLDTVMPAVNGMFSAESLATLYGALANGGSVDGRQLLSPETVRRIERVESRAPDLNVVIPMIWRLGYHQAFVPGAWLPRAFGHFGYAGSGAWADPASGLSVAFVTNRIYPPHTPFGDLLLYRLSQLTVAALRRRRGPGASSAGGDGAAAPA</sequence>
<dbReference type="Gene3D" id="3.40.710.10">
    <property type="entry name" value="DD-peptidase/beta-lactamase superfamily"/>
    <property type="match status" value="1"/>
</dbReference>
<dbReference type="InterPro" id="IPR012338">
    <property type="entry name" value="Beta-lactam/transpept-like"/>
</dbReference>
<dbReference type="PANTHER" id="PTHR43319:SF3">
    <property type="entry name" value="BETA-LACTAMASE-RELATED DOMAIN-CONTAINING PROTEIN"/>
    <property type="match status" value="1"/>
</dbReference>